<evidence type="ECO:0000256" key="1">
    <source>
        <dbReference type="ARBA" id="ARBA00012513"/>
    </source>
</evidence>
<dbReference type="AGR" id="Xenbase:XB-GENE-29085439"/>
<evidence type="ECO:0000256" key="6">
    <source>
        <dbReference type="ARBA" id="ARBA00022840"/>
    </source>
</evidence>
<dbReference type="OrthoDB" id="9949496at2759"/>
<name>A0A8J1JHJ6_XENTR</name>
<dbReference type="Xenbase" id="XB-GENE-29085439">
    <property type="gene designation" value="LOC101731553"/>
</dbReference>
<evidence type="ECO:0000256" key="5">
    <source>
        <dbReference type="ARBA" id="ARBA00022777"/>
    </source>
</evidence>
<protein>
    <recommendedName>
        <fullName evidence="1">non-specific serine/threonine protein kinase</fullName>
        <ecNumber evidence="1">2.7.11.1</ecNumber>
    </recommendedName>
</protein>
<keyword evidence="6 9" id="KW-0067">ATP-binding</keyword>
<comment type="similarity">
    <text evidence="10">Belongs to the protein kinase superfamily.</text>
</comment>
<evidence type="ECO:0000313" key="13">
    <source>
        <dbReference type="Proteomes" id="UP000008143"/>
    </source>
</evidence>
<dbReference type="KEGG" id="xtr:101731553"/>
<dbReference type="RefSeq" id="XP_031756490.1">
    <property type="nucleotide sequence ID" value="XM_031900630.1"/>
</dbReference>
<evidence type="ECO:0000256" key="10">
    <source>
        <dbReference type="RuleBase" id="RU000304"/>
    </source>
</evidence>
<evidence type="ECO:0000256" key="4">
    <source>
        <dbReference type="ARBA" id="ARBA00022741"/>
    </source>
</evidence>
<comment type="catalytic activity">
    <reaction evidence="7">
        <text>L-threonyl-[protein] + ATP = O-phospho-L-threonyl-[protein] + ADP + H(+)</text>
        <dbReference type="Rhea" id="RHEA:46608"/>
        <dbReference type="Rhea" id="RHEA-COMP:11060"/>
        <dbReference type="Rhea" id="RHEA-COMP:11605"/>
        <dbReference type="ChEBI" id="CHEBI:15378"/>
        <dbReference type="ChEBI" id="CHEBI:30013"/>
        <dbReference type="ChEBI" id="CHEBI:30616"/>
        <dbReference type="ChEBI" id="CHEBI:61977"/>
        <dbReference type="ChEBI" id="CHEBI:456216"/>
        <dbReference type="EC" id="2.7.11.1"/>
    </reaction>
</comment>
<gene>
    <name evidence="14 15" type="primary">LOC101731553</name>
</gene>
<dbReference type="InterPro" id="IPR017441">
    <property type="entry name" value="Protein_kinase_ATP_BS"/>
</dbReference>
<dbReference type="GO" id="GO:0004674">
    <property type="term" value="F:protein serine/threonine kinase activity"/>
    <property type="evidence" value="ECO:0000318"/>
    <property type="project" value="GO_Central"/>
</dbReference>
<keyword evidence="3" id="KW-0808">Transferase</keyword>
<dbReference type="AlphaFoldDB" id="A0A8J1JHJ6"/>
<evidence type="ECO:0000259" key="12">
    <source>
        <dbReference type="PROSITE" id="PS50011"/>
    </source>
</evidence>
<dbReference type="PROSITE" id="PS50011">
    <property type="entry name" value="PROTEIN_KINASE_DOM"/>
    <property type="match status" value="1"/>
</dbReference>
<dbReference type="FunFam" id="3.30.200.20:FF:000058">
    <property type="entry name" value="Putative serine/threonine-protein kinase N2"/>
    <property type="match status" value="1"/>
</dbReference>
<dbReference type="PROSITE" id="PS00107">
    <property type="entry name" value="PROTEIN_KINASE_ATP"/>
    <property type="match status" value="1"/>
</dbReference>
<feature type="region of interest" description="Disordered" evidence="11">
    <location>
        <begin position="1"/>
        <end position="65"/>
    </location>
</feature>
<dbReference type="Proteomes" id="UP000008143">
    <property type="component" value="Chromosome 4"/>
</dbReference>
<feature type="compositionally biased region" description="Acidic residues" evidence="11">
    <location>
        <begin position="14"/>
        <end position="26"/>
    </location>
</feature>
<keyword evidence="5 14" id="KW-0418">Kinase</keyword>
<accession>A0A8J1JHJ6</accession>
<dbReference type="EC" id="2.7.11.1" evidence="1"/>
<evidence type="ECO:0000256" key="3">
    <source>
        <dbReference type="ARBA" id="ARBA00022679"/>
    </source>
</evidence>
<feature type="domain" description="Protein kinase" evidence="12">
    <location>
        <begin position="70"/>
        <end position="290"/>
    </location>
</feature>
<proteinExistence type="inferred from homology"/>
<dbReference type="PANTHER" id="PTHR24356:SF423">
    <property type="entry name" value="SERINE_THREONINE-PROTEIN KINASE N1-LIKE ISOFORM X1"/>
    <property type="match status" value="1"/>
</dbReference>
<keyword evidence="13" id="KW-1185">Reference proteome</keyword>
<dbReference type="InterPro" id="IPR000719">
    <property type="entry name" value="Prot_kinase_dom"/>
</dbReference>
<dbReference type="PANTHER" id="PTHR24356">
    <property type="entry name" value="SERINE/THREONINE-PROTEIN KINASE"/>
    <property type="match status" value="1"/>
</dbReference>
<dbReference type="Gene3D" id="3.30.200.20">
    <property type="entry name" value="Phosphorylase Kinase, domain 1"/>
    <property type="match status" value="1"/>
</dbReference>
<evidence type="ECO:0000313" key="14">
    <source>
        <dbReference type="RefSeq" id="XP_031756490.1"/>
    </source>
</evidence>
<dbReference type="GO" id="GO:0035556">
    <property type="term" value="P:intracellular signal transduction"/>
    <property type="evidence" value="ECO:0000318"/>
    <property type="project" value="GO_Central"/>
</dbReference>
<keyword evidence="2 10" id="KW-0723">Serine/threonine-protein kinase</keyword>
<keyword evidence="4 9" id="KW-0547">Nucleotide-binding</keyword>
<dbReference type="Gene3D" id="1.10.510.10">
    <property type="entry name" value="Transferase(Phosphotransferase) domain 1"/>
    <property type="match status" value="1"/>
</dbReference>
<dbReference type="PROSITE" id="PS00108">
    <property type="entry name" value="PROTEIN_KINASE_ST"/>
    <property type="match status" value="1"/>
</dbReference>
<evidence type="ECO:0000256" key="9">
    <source>
        <dbReference type="PROSITE-ProRule" id="PRU10141"/>
    </source>
</evidence>
<sequence length="290" mass="32125">MSNNNGLIVPNQEQDSEPEKDTEDDNSTSSSPPLPLCSPDFGSDFANNIQGAEGPSISPVEPRSPSLGNFNLGPVLGEGAFGKVFLAEHKNTKELCAIKALKKEDILKRGNLDSVFKEKEILQRVSSAEHPFLVSMHGTFQTESHLFCVMEYLPGGDMYEIVTSVELQEPEVMFYTACVVLGLEALHHLGIVHRDIKLENLLLDRDGYLKIVDFGLSKDRFGYSDRTNTMCGTKAYIAPEIFLKHGYGMPVDWWALGITTYIMLMCEVSTIPILSTYIGESLGFILKHIS</sequence>
<evidence type="ECO:0000256" key="2">
    <source>
        <dbReference type="ARBA" id="ARBA00022527"/>
    </source>
</evidence>
<dbReference type="GO" id="GO:0005524">
    <property type="term" value="F:ATP binding"/>
    <property type="evidence" value="ECO:0007669"/>
    <property type="project" value="UniProtKB-UniRule"/>
</dbReference>
<evidence type="ECO:0000256" key="11">
    <source>
        <dbReference type="SAM" id="MobiDB-lite"/>
    </source>
</evidence>
<feature type="binding site" evidence="9">
    <location>
        <position position="99"/>
    </location>
    <ligand>
        <name>ATP</name>
        <dbReference type="ChEBI" id="CHEBI:30616"/>
    </ligand>
</feature>
<dbReference type="SMART" id="SM00220">
    <property type="entry name" value="S_TKc"/>
    <property type="match status" value="1"/>
</dbReference>
<evidence type="ECO:0000313" key="15">
    <source>
        <dbReference type="Xenbase" id="XB-GENE-29085439"/>
    </source>
</evidence>
<dbReference type="Pfam" id="PF00069">
    <property type="entry name" value="Pkinase"/>
    <property type="match status" value="1"/>
</dbReference>
<dbReference type="InterPro" id="IPR008271">
    <property type="entry name" value="Ser/Thr_kinase_AS"/>
</dbReference>
<dbReference type="SUPFAM" id="SSF56112">
    <property type="entry name" value="Protein kinase-like (PK-like)"/>
    <property type="match status" value="1"/>
</dbReference>
<comment type="catalytic activity">
    <reaction evidence="8">
        <text>L-seryl-[protein] + ATP = O-phospho-L-seryl-[protein] + ADP + H(+)</text>
        <dbReference type="Rhea" id="RHEA:17989"/>
        <dbReference type="Rhea" id="RHEA-COMP:9863"/>
        <dbReference type="Rhea" id="RHEA-COMP:11604"/>
        <dbReference type="ChEBI" id="CHEBI:15378"/>
        <dbReference type="ChEBI" id="CHEBI:29999"/>
        <dbReference type="ChEBI" id="CHEBI:30616"/>
        <dbReference type="ChEBI" id="CHEBI:83421"/>
        <dbReference type="ChEBI" id="CHEBI:456216"/>
        <dbReference type="EC" id="2.7.11.1"/>
    </reaction>
</comment>
<evidence type="ECO:0000256" key="8">
    <source>
        <dbReference type="ARBA" id="ARBA00048679"/>
    </source>
</evidence>
<dbReference type="InterPro" id="IPR011009">
    <property type="entry name" value="Kinase-like_dom_sf"/>
</dbReference>
<dbReference type="GeneID" id="101731553"/>
<organism evidence="13 14">
    <name type="scientific">Xenopus tropicalis</name>
    <name type="common">Western clawed frog</name>
    <name type="synonym">Silurana tropicalis</name>
    <dbReference type="NCBI Taxonomy" id="8364"/>
    <lineage>
        <taxon>Eukaryota</taxon>
        <taxon>Metazoa</taxon>
        <taxon>Chordata</taxon>
        <taxon>Craniata</taxon>
        <taxon>Vertebrata</taxon>
        <taxon>Euteleostomi</taxon>
        <taxon>Amphibia</taxon>
        <taxon>Batrachia</taxon>
        <taxon>Anura</taxon>
        <taxon>Pipoidea</taxon>
        <taxon>Pipidae</taxon>
        <taxon>Xenopodinae</taxon>
        <taxon>Xenopus</taxon>
        <taxon>Silurana</taxon>
    </lineage>
</organism>
<reference evidence="14" key="1">
    <citation type="submission" date="2025-08" db="UniProtKB">
        <authorList>
            <consortium name="RefSeq"/>
        </authorList>
    </citation>
    <scope>IDENTIFICATION</scope>
    <source>
        <strain evidence="14">Nigerian</strain>
        <tissue evidence="14">Liver and blood</tissue>
    </source>
</reference>
<evidence type="ECO:0000256" key="7">
    <source>
        <dbReference type="ARBA" id="ARBA00047899"/>
    </source>
</evidence>
<dbReference type="InterPro" id="IPR050236">
    <property type="entry name" value="Ser_Thr_kinase_AGC"/>
</dbReference>